<dbReference type="InterPro" id="IPR032817">
    <property type="entry name" value="Mon2_C"/>
</dbReference>
<protein>
    <submittedName>
        <fullName evidence="4">Mon2_C domain-containing protein</fullName>
    </submittedName>
</protein>
<accession>A0A0R3SL69</accession>
<dbReference type="EMBL" id="UYSG01003200">
    <property type="protein sequence ID" value="VDL58000.1"/>
    <property type="molecule type" value="Genomic_DNA"/>
</dbReference>
<reference evidence="4" key="1">
    <citation type="submission" date="2017-02" db="UniProtKB">
        <authorList>
            <consortium name="WormBaseParasite"/>
        </authorList>
    </citation>
    <scope>IDENTIFICATION</scope>
</reference>
<dbReference type="WBParaSite" id="HDID_0000568401-mRNA-1">
    <property type="protein sequence ID" value="HDID_0000568401-mRNA-1"/>
    <property type="gene ID" value="HDID_0000568401"/>
</dbReference>
<dbReference type="Proteomes" id="UP000274504">
    <property type="component" value="Unassembled WGS sequence"/>
</dbReference>
<evidence type="ECO:0000313" key="4">
    <source>
        <dbReference type="WBParaSite" id="HDID_0000568401-mRNA-1"/>
    </source>
</evidence>
<dbReference type="AlphaFoldDB" id="A0A0R3SL69"/>
<proteinExistence type="predicted"/>
<reference evidence="2 3" key="2">
    <citation type="submission" date="2018-11" db="EMBL/GenBank/DDBJ databases">
        <authorList>
            <consortium name="Pathogen Informatics"/>
        </authorList>
    </citation>
    <scope>NUCLEOTIDE SEQUENCE [LARGE SCALE GENOMIC DNA]</scope>
</reference>
<organism evidence="4">
    <name type="scientific">Hymenolepis diminuta</name>
    <name type="common">Rat tapeworm</name>
    <dbReference type="NCBI Taxonomy" id="6216"/>
    <lineage>
        <taxon>Eukaryota</taxon>
        <taxon>Metazoa</taxon>
        <taxon>Spiralia</taxon>
        <taxon>Lophotrochozoa</taxon>
        <taxon>Platyhelminthes</taxon>
        <taxon>Cestoda</taxon>
        <taxon>Eucestoda</taxon>
        <taxon>Cyclophyllidea</taxon>
        <taxon>Hymenolepididae</taxon>
        <taxon>Hymenolepis</taxon>
    </lineage>
</organism>
<name>A0A0R3SL69_HYMDI</name>
<dbReference type="STRING" id="6216.A0A0R3SL69"/>
<sequence length="177" mass="20072">MYRQIELCDSLLLAYFNIYLLNLQKCARSGGSGGGGLLVHHSRDTAAKQWAETVVLTLSGVARCFVSKQSQLLALGEYFRCFIHKSIAPSIVIYESMKNRKMDQESLRGTMVKESDQFAITLTNFIRSTEPEDEYISTCVDIIGFRQVLPYRLVRLIANPTFYFSVATCQVSYVRDD</sequence>
<feature type="domain" description="Mon2 C-terminal" evidence="1">
    <location>
        <begin position="32"/>
        <end position="82"/>
    </location>
</feature>
<dbReference type="Pfam" id="PF16206">
    <property type="entry name" value="Mon2_C"/>
    <property type="match status" value="1"/>
</dbReference>
<gene>
    <name evidence="2" type="ORF">HDID_LOCUS5682</name>
</gene>
<evidence type="ECO:0000313" key="3">
    <source>
        <dbReference type="Proteomes" id="UP000274504"/>
    </source>
</evidence>
<dbReference type="OrthoDB" id="294853at2759"/>
<evidence type="ECO:0000313" key="2">
    <source>
        <dbReference type="EMBL" id="VDL58000.1"/>
    </source>
</evidence>
<evidence type="ECO:0000259" key="1">
    <source>
        <dbReference type="Pfam" id="PF16206"/>
    </source>
</evidence>